<feature type="transmembrane region" description="Helical" evidence="1">
    <location>
        <begin position="93"/>
        <end position="111"/>
    </location>
</feature>
<dbReference type="InterPro" id="IPR032129">
    <property type="entry name" value="DUF5056"/>
</dbReference>
<name>E0NRV5_9BACT</name>
<comment type="caution">
    <text evidence="2">The sequence shown here is derived from an EMBL/GenBank/DDBJ whole genome shotgun (WGS) entry which is preliminary data.</text>
</comment>
<dbReference type="OrthoDB" id="1081447at2"/>
<reference evidence="2" key="1">
    <citation type="submission" date="2010-07" db="EMBL/GenBank/DDBJ databases">
        <authorList>
            <person name="Muzny D."/>
            <person name="Qin X."/>
            <person name="Deng J."/>
            <person name="Jiang H."/>
            <person name="Liu Y."/>
            <person name="Qu J."/>
            <person name="Song X.-Z."/>
            <person name="Zhang L."/>
            <person name="Thornton R."/>
            <person name="Coyle M."/>
            <person name="Francisco L."/>
            <person name="Jackson L."/>
            <person name="Javaid M."/>
            <person name="Korchina V."/>
            <person name="Kovar C."/>
            <person name="Mata R."/>
            <person name="Mathew T."/>
            <person name="Ngo R."/>
            <person name="Nguyen L."/>
            <person name="Nguyen N."/>
            <person name="Okwuonu G."/>
            <person name="Ongeri F."/>
            <person name="Pham C."/>
            <person name="Simmons D."/>
            <person name="Wilczek-Boney K."/>
            <person name="Hale W."/>
            <person name="Jakkamsetti A."/>
            <person name="Pham P."/>
            <person name="Ruth R."/>
            <person name="San Lucas F."/>
            <person name="Warren J."/>
            <person name="Zhang J."/>
            <person name="Zhao Z."/>
            <person name="Zhou C."/>
            <person name="Zhu D."/>
            <person name="Lee S."/>
            <person name="Bess C."/>
            <person name="Blankenburg K."/>
            <person name="Forbes L."/>
            <person name="Fu Q."/>
            <person name="Gubbala S."/>
            <person name="Hirani K."/>
            <person name="Jayaseelan J.C."/>
            <person name="Lara F."/>
            <person name="Munidasa M."/>
            <person name="Palculict T."/>
            <person name="Patil S."/>
            <person name="Pu L.-L."/>
            <person name="Saada N."/>
            <person name="Tang L."/>
            <person name="Weissenberger G."/>
            <person name="Zhu Y."/>
            <person name="Hemphill L."/>
            <person name="Shang Y."/>
            <person name="Youmans B."/>
            <person name="Ayvaz T."/>
            <person name="Ross M."/>
            <person name="Santibanez J."/>
            <person name="Aqrawi P."/>
            <person name="Gross S."/>
            <person name="Joshi V."/>
            <person name="Fowler G."/>
            <person name="Nazareth L."/>
            <person name="Reid J."/>
            <person name="Worley K."/>
            <person name="Petrosino J."/>
            <person name="Highlander S."/>
            <person name="Gibbs R."/>
        </authorList>
    </citation>
    <scope>NUCLEOTIDE SEQUENCE [LARGE SCALE GENOMIC DNA]</scope>
    <source>
        <strain evidence="2">DSM 16973</strain>
    </source>
</reference>
<evidence type="ECO:0000313" key="3">
    <source>
        <dbReference type="Proteomes" id="UP000004394"/>
    </source>
</evidence>
<dbReference type="Pfam" id="PF16479">
    <property type="entry name" value="DUF5056"/>
    <property type="match status" value="1"/>
</dbReference>
<keyword evidence="1" id="KW-1133">Transmembrane helix</keyword>
<sequence>MDMTDNHEQLIQDFFAEHMPEIEDNGFTERVMRRLPVPARRINRIWTAICAAAGVAAFVLLQGWNDCSNIWADIVGYAATCAHSIDIVHMQPLTFAGGLVVLTLVAGYNAVTSEP</sequence>
<dbReference type="HOGENOM" id="CLU_162646_0_0_10"/>
<evidence type="ECO:0008006" key="4">
    <source>
        <dbReference type="Google" id="ProtNLM"/>
    </source>
</evidence>
<dbReference type="Proteomes" id="UP000004394">
    <property type="component" value="Unassembled WGS sequence"/>
</dbReference>
<gene>
    <name evidence="2" type="ORF">HMPREF0658_0906</name>
</gene>
<dbReference type="STRING" id="862515.HMPREF0658_0906"/>
<protein>
    <recommendedName>
        <fullName evidence="4">DUF5056 domain-containing protein</fullName>
    </recommendedName>
</protein>
<dbReference type="BioCyc" id="PMAR862515-HMP:GMOO-921-MONOMER"/>
<evidence type="ECO:0000256" key="1">
    <source>
        <dbReference type="SAM" id="Phobius"/>
    </source>
</evidence>
<proteinExistence type="predicted"/>
<feature type="transmembrane region" description="Helical" evidence="1">
    <location>
        <begin position="42"/>
        <end position="61"/>
    </location>
</feature>
<keyword evidence="3" id="KW-1185">Reference proteome</keyword>
<evidence type="ECO:0000313" key="2">
    <source>
        <dbReference type="EMBL" id="EFM02139.1"/>
    </source>
</evidence>
<keyword evidence="1" id="KW-0472">Membrane</keyword>
<dbReference type="EMBL" id="AEEI01000028">
    <property type="protein sequence ID" value="EFM02139.1"/>
    <property type="molecule type" value="Genomic_DNA"/>
</dbReference>
<accession>E0NRV5</accession>
<dbReference type="AlphaFoldDB" id="E0NRV5"/>
<organism evidence="2 3">
    <name type="scientific">Hoylesella marshii DSM 16973 = JCM 13450</name>
    <dbReference type="NCBI Taxonomy" id="862515"/>
    <lineage>
        <taxon>Bacteria</taxon>
        <taxon>Pseudomonadati</taxon>
        <taxon>Bacteroidota</taxon>
        <taxon>Bacteroidia</taxon>
        <taxon>Bacteroidales</taxon>
        <taxon>Prevotellaceae</taxon>
        <taxon>Hoylesella</taxon>
    </lineage>
</organism>
<keyword evidence="1" id="KW-0812">Transmembrane</keyword>